<gene>
    <name evidence="2" type="ORF">SAMN05443431_102232</name>
</gene>
<feature type="transmembrane region" description="Helical" evidence="1">
    <location>
        <begin position="44"/>
        <end position="63"/>
    </location>
</feature>
<keyword evidence="1" id="KW-0472">Membrane</keyword>
<reference evidence="3" key="1">
    <citation type="submission" date="2016-10" db="EMBL/GenBank/DDBJ databases">
        <authorList>
            <person name="Varghese N."/>
            <person name="Submissions S."/>
        </authorList>
    </citation>
    <scope>NUCLEOTIDE SEQUENCE [LARGE SCALE GENOMIC DNA]</scope>
    <source>
        <strain evidence="3">DSM 28881</strain>
    </source>
</reference>
<organism evidence="2 3">
    <name type="scientific">Olleya namhaensis</name>
    <dbReference type="NCBI Taxonomy" id="1144750"/>
    <lineage>
        <taxon>Bacteria</taxon>
        <taxon>Pseudomonadati</taxon>
        <taxon>Bacteroidota</taxon>
        <taxon>Flavobacteriia</taxon>
        <taxon>Flavobacteriales</taxon>
        <taxon>Flavobacteriaceae</taxon>
    </lineage>
</organism>
<protein>
    <submittedName>
        <fullName evidence="2">Uncharacterized protein</fullName>
    </submittedName>
</protein>
<evidence type="ECO:0000313" key="3">
    <source>
        <dbReference type="Proteomes" id="UP000199559"/>
    </source>
</evidence>
<proteinExistence type="predicted"/>
<keyword evidence="3" id="KW-1185">Reference proteome</keyword>
<dbReference type="EMBL" id="FORM01000002">
    <property type="protein sequence ID" value="SFI79553.1"/>
    <property type="molecule type" value="Genomic_DNA"/>
</dbReference>
<dbReference type="AlphaFoldDB" id="A0A1I3L4B9"/>
<evidence type="ECO:0000256" key="1">
    <source>
        <dbReference type="SAM" id="Phobius"/>
    </source>
</evidence>
<dbReference type="Proteomes" id="UP000199559">
    <property type="component" value="Unassembled WGS sequence"/>
</dbReference>
<dbReference type="STRING" id="1144750.SAMN05443431_102232"/>
<dbReference type="RefSeq" id="WP_090837782.1">
    <property type="nucleotide sequence ID" value="NZ_FORM01000002.1"/>
</dbReference>
<name>A0A1I3L4B9_9FLAO</name>
<keyword evidence="1" id="KW-1133">Transmembrane helix</keyword>
<evidence type="ECO:0000313" key="2">
    <source>
        <dbReference type="EMBL" id="SFI79553.1"/>
    </source>
</evidence>
<sequence>MAPNKFEKQLKDTLERRTIAPSKTTWSQLDTLLDQRQDKRKVSFWWLSIAATLVGVCLTVFIFRNQSNTINEVVEEVKNEINIPRKIQAVQPDVIVNKKDAKSDVLNEKQEQQYQVKKNNAVITAPTKKATVINVASGNLKPTSLEAEGNALNTVSNSVTSTVVAQSQSVDTQIIKSKILTNEADLLLDKAYAKVKATNTGYKSEKIDANSLLEEIEMTSEKSLKNRLFHAVKSGYETLRTTVVERDN</sequence>
<accession>A0A1I3L4B9</accession>
<keyword evidence="1" id="KW-0812">Transmembrane</keyword>